<dbReference type="Gene3D" id="2.130.10.10">
    <property type="entry name" value="YVTN repeat-like/Quinoprotein amine dehydrogenase"/>
    <property type="match status" value="1"/>
</dbReference>
<dbReference type="InterPro" id="IPR011047">
    <property type="entry name" value="Quinoprotein_ADH-like_sf"/>
</dbReference>
<dbReference type="SUPFAM" id="SSF50998">
    <property type="entry name" value="Quinoprotein alcohol dehydrogenase-like"/>
    <property type="match status" value="1"/>
</dbReference>
<dbReference type="InterPro" id="IPR015943">
    <property type="entry name" value="WD40/YVTN_repeat-like_dom_sf"/>
</dbReference>
<proteinExistence type="predicted"/>
<dbReference type="Proteomes" id="UP001501444">
    <property type="component" value="Unassembled WGS sequence"/>
</dbReference>
<evidence type="ECO:0000313" key="4">
    <source>
        <dbReference type="EMBL" id="GAA2342535.1"/>
    </source>
</evidence>
<dbReference type="Pfam" id="PF13360">
    <property type="entry name" value="PQQ_2"/>
    <property type="match status" value="1"/>
</dbReference>
<feature type="signal peptide" evidence="2">
    <location>
        <begin position="1"/>
        <end position="28"/>
    </location>
</feature>
<dbReference type="PANTHER" id="PTHR34512:SF30">
    <property type="entry name" value="OUTER MEMBRANE PROTEIN ASSEMBLY FACTOR BAMB"/>
    <property type="match status" value="1"/>
</dbReference>
<evidence type="ECO:0000256" key="1">
    <source>
        <dbReference type="SAM" id="MobiDB-lite"/>
    </source>
</evidence>
<dbReference type="Gene3D" id="2.140.10.10">
    <property type="entry name" value="Quinoprotein alcohol dehydrogenase-like superfamily"/>
    <property type="match status" value="1"/>
</dbReference>
<feature type="domain" description="Pyrrolo-quinoline quinone repeat" evidence="3">
    <location>
        <begin position="253"/>
        <end position="445"/>
    </location>
</feature>
<accession>A0ABN3G1Z3</accession>
<name>A0ABN3G1Z3_9ACTN</name>
<feature type="compositionally biased region" description="Polar residues" evidence="1">
    <location>
        <begin position="26"/>
        <end position="42"/>
    </location>
</feature>
<sequence>MRLFSDLVPRVLVLAALLGPFNSTAASAAETSPHPTSSSISAESPKFRDISAQKGRPGGGYGSAADSDWAQNGADPGRSGHQALTGGLNATTVAGLRPAWTAAPPTRDEQINGAIIVDGTLFRTSQGPSGQIRRFDAYTGADLGPIVDVPGRALGQLAAASEVSAGEMLAGGALAGETLVVESLERKEVRRFLAGYRLNGRPRWEIPLPEGVSGGFTVGAGLVLRSAGATLTAYRVADGSTAWSAPLDGEPGLHAPVLLGGLVLQGTESGRLQAFVAATGAPAWARDASGAELVGADGAVYAVGERGVCAYAVADGAQRWCDAETLQSPVYATVDAGGSGTVYVVDGHGGLAAFAAGDGVVRWRVGYGLQAEVDASYWAPVNGGGVVYAVAYHFAVRGGVSTHRTELIAVDAGTGALVRRLDLDVEAMVGGEPLLLSGDHVYFAALERVYVFGLIS</sequence>
<evidence type="ECO:0000313" key="5">
    <source>
        <dbReference type="Proteomes" id="UP001501444"/>
    </source>
</evidence>
<dbReference type="InterPro" id="IPR002372">
    <property type="entry name" value="PQQ_rpt_dom"/>
</dbReference>
<dbReference type="PANTHER" id="PTHR34512">
    <property type="entry name" value="CELL SURFACE PROTEIN"/>
    <property type="match status" value="1"/>
</dbReference>
<dbReference type="EMBL" id="BAAARV010000022">
    <property type="protein sequence ID" value="GAA2342535.1"/>
    <property type="molecule type" value="Genomic_DNA"/>
</dbReference>
<dbReference type="RefSeq" id="WP_344612648.1">
    <property type="nucleotide sequence ID" value="NZ_BAAARV010000022.1"/>
</dbReference>
<feature type="region of interest" description="Disordered" evidence="1">
    <location>
        <begin position="26"/>
        <end position="85"/>
    </location>
</feature>
<protein>
    <recommendedName>
        <fullName evidence="3">Pyrrolo-quinoline quinone repeat domain-containing protein</fullName>
    </recommendedName>
</protein>
<reference evidence="4 5" key="1">
    <citation type="journal article" date="2019" name="Int. J. Syst. Evol. Microbiol.">
        <title>The Global Catalogue of Microorganisms (GCM) 10K type strain sequencing project: providing services to taxonomists for standard genome sequencing and annotation.</title>
        <authorList>
            <consortium name="The Broad Institute Genomics Platform"/>
            <consortium name="The Broad Institute Genome Sequencing Center for Infectious Disease"/>
            <person name="Wu L."/>
            <person name="Ma J."/>
        </authorList>
    </citation>
    <scope>NUCLEOTIDE SEQUENCE [LARGE SCALE GENOMIC DNA]</scope>
    <source>
        <strain evidence="4 5">JCM 3272</strain>
    </source>
</reference>
<keyword evidence="2" id="KW-0732">Signal</keyword>
<dbReference type="Gene3D" id="2.40.128.630">
    <property type="match status" value="1"/>
</dbReference>
<evidence type="ECO:0000259" key="3">
    <source>
        <dbReference type="Pfam" id="PF13360"/>
    </source>
</evidence>
<organism evidence="4 5">
    <name type="scientific">Dactylosporangium salmoneum</name>
    <dbReference type="NCBI Taxonomy" id="53361"/>
    <lineage>
        <taxon>Bacteria</taxon>
        <taxon>Bacillati</taxon>
        <taxon>Actinomycetota</taxon>
        <taxon>Actinomycetes</taxon>
        <taxon>Micromonosporales</taxon>
        <taxon>Micromonosporaceae</taxon>
        <taxon>Dactylosporangium</taxon>
    </lineage>
</organism>
<keyword evidence="5" id="KW-1185">Reference proteome</keyword>
<evidence type="ECO:0000256" key="2">
    <source>
        <dbReference type="SAM" id="SignalP"/>
    </source>
</evidence>
<comment type="caution">
    <text evidence="4">The sequence shown here is derived from an EMBL/GenBank/DDBJ whole genome shotgun (WGS) entry which is preliminary data.</text>
</comment>
<gene>
    <name evidence="4" type="ORF">GCM10010170_026770</name>
</gene>
<feature type="chain" id="PRO_5045825296" description="Pyrrolo-quinoline quinone repeat domain-containing protein" evidence="2">
    <location>
        <begin position="29"/>
        <end position="456"/>
    </location>
</feature>